<evidence type="ECO:0000313" key="1">
    <source>
        <dbReference type="EMBL" id="KAK8216694.1"/>
    </source>
</evidence>
<organism evidence="1 2">
    <name type="scientific">Zalaria obscura</name>
    <dbReference type="NCBI Taxonomy" id="2024903"/>
    <lineage>
        <taxon>Eukaryota</taxon>
        <taxon>Fungi</taxon>
        <taxon>Dikarya</taxon>
        <taxon>Ascomycota</taxon>
        <taxon>Pezizomycotina</taxon>
        <taxon>Dothideomycetes</taxon>
        <taxon>Dothideomycetidae</taxon>
        <taxon>Dothideales</taxon>
        <taxon>Zalariaceae</taxon>
        <taxon>Zalaria</taxon>
    </lineage>
</organism>
<protein>
    <submittedName>
        <fullName evidence="1">Rho-GTPase-activating protein 8</fullName>
    </submittedName>
</protein>
<gene>
    <name evidence="1" type="primary">rga8</name>
    <name evidence="1" type="ORF">M8818_001657</name>
</gene>
<dbReference type="Proteomes" id="UP001320706">
    <property type="component" value="Unassembled WGS sequence"/>
</dbReference>
<sequence>MSFASSFWGGNDYAAGLGVLFGKLQQGVQENQQMLTIARMRADAEDLYGSKLSDIEPATNRIDGGFQKDDGASTKKAYEGVRAEMIEAAKNHKKIASNIRELVVNPFGRWADAHAARVQHSQDDLQLRIKAHDRQAEVVRNYRSQYYNKCRRVEDLDEEEKLAFQDPQSEAANSPKPIAKPPTIKVAEPEDSDDEEPPVELGDETFMPDQVKKILTHMLNNISIGEAKVPILGTYQNVSTGSDITEYIQKHLGGTSVAYAERIGQDLIQNGFLRLIGNVGSTFANSSRMNYQWKPKVFQITGLPDKKKGLVRSSTTSSNDSTALGDNPMVGAVGEYLANWNPLNNAHPNETPAEKLRREAQEADERYKAAVRKLDGLRCNLEESIVDNLKFMERCELDRLKAIKSVILDFSGAISNVIPSLQSTVDNMMLFQETVQPLGDLRYLLENYRTGSYVPRVQTYENYYNTVDEQTFGVDIEARAKSDRKRVPLIVTTILTFLDNHYPDLEGDEARRKIWLVDVPLAASHHLRNAINTGKSIPHEVLEKYEIPIVASVLKLYLLELPDSLVSSHVYEIIKTIYTTTAPNTSENARVSVIQSTLGQLRLANIATLDAVTTHFTRLIELTSADEEYVAALAANLAPCILRPKTETSLSMTERYNVRLVRDLLAHKDAIFGELKRASSLSHTSSGANRPRAISTDESRRREYMEERQRAIAEKSAHRARAPSPFRQSFGEPRVPTPVSGHRRDKSAGGAETRFPVNASPAASPITARQRGASLEVPSSPPVSQPQLQPPQSPPKTNGNANTAARREDQGQGQEPNTINVSKLRNRERSDTNGSVVMMSSSISNPAEFASYYNSTAPGADSQPGATQAQPDSTQPDKRNSQGSQQQQVEVEKRNSLNRAARVGAARRKDTAGLARQSLVGKRDSTASARDSVGSVGTVGTAGGVGGAGVEMVQSPVDDERKGVELTDRPMDLD</sequence>
<comment type="caution">
    <text evidence="1">The sequence shown here is derived from an EMBL/GenBank/DDBJ whole genome shotgun (WGS) entry which is preliminary data.</text>
</comment>
<dbReference type="EMBL" id="JAMKPW020000007">
    <property type="protein sequence ID" value="KAK8216694.1"/>
    <property type="molecule type" value="Genomic_DNA"/>
</dbReference>
<reference evidence="1" key="1">
    <citation type="submission" date="2024-02" db="EMBL/GenBank/DDBJ databases">
        <title>Metagenome Assembled Genome of Zalaria obscura JY119.</title>
        <authorList>
            <person name="Vighnesh L."/>
            <person name="Jagadeeshwari U."/>
            <person name="Venkata Ramana C."/>
            <person name="Sasikala C."/>
        </authorList>
    </citation>
    <scope>NUCLEOTIDE SEQUENCE</scope>
    <source>
        <strain evidence="1">JY119</strain>
    </source>
</reference>
<proteinExistence type="predicted"/>
<accession>A0ACC3SL09</accession>
<keyword evidence="2" id="KW-1185">Reference proteome</keyword>
<name>A0ACC3SL09_9PEZI</name>
<evidence type="ECO:0000313" key="2">
    <source>
        <dbReference type="Proteomes" id="UP001320706"/>
    </source>
</evidence>